<protein>
    <submittedName>
        <fullName evidence="2">Uncharacterized protein</fullName>
    </submittedName>
</protein>
<dbReference type="AlphaFoldDB" id="A0A6J4VCE9"/>
<name>A0A6J4VCE9_9BACT</name>
<feature type="non-terminal residue" evidence="2">
    <location>
        <position position="1"/>
    </location>
</feature>
<evidence type="ECO:0000256" key="1">
    <source>
        <dbReference type="SAM" id="MobiDB-lite"/>
    </source>
</evidence>
<gene>
    <name evidence="2" type="ORF">AVDCRST_MAG49-4110</name>
</gene>
<feature type="non-terminal residue" evidence="2">
    <location>
        <position position="43"/>
    </location>
</feature>
<proteinExistence type="predicted"/>
<accession>A0A6J4VCE9</accession>
<organism evidence="2">
    <name type="scientific">uncultured Thermomicrobiales bacterium</name>
    <dbReference type="NCBI Taxonomy" id="1645740"/>
    <lineage>
        <taxon>Bacteria</taxon>
        <taxon>Pseudomonadati</taxon>
        <taxon>Thermomicrobiota</taxon>
        <taxon>Thermomicrobia</taxon>
        <taxon>Thermomicrobiales</taxon>
        <taxon>environmental samples</taxon>
    </lineage>
</organism>
<feature type="compositionally biased region" description="Basic and acidic residues" evidence="1">
    <location>
        <begin position="32"/>
        <end position="43"/>
    </location>
</feature>
<feature type="region of interest" description="Disordered" evidence="1">
    <location>
        <begin position="1"/>
        <end position="43"/>
    </location>
</feature>
<reference evidence="2" key="1">
    <citation type="submission" date="2020-02" db="EMBL/GenBank/DDBJ databases">
        <authorList>
            <person name="Meier V. D."/>
        </authorList>
    </citation>
    <scope>NUCLEOTIDE SEQUENCE</scope>
    <source>
        <strain evidence="2">AVDCRST_MAG49</strain>
    </source>
</reference>
<sequence>WFVVSERPRPAGTARPAGRIGEPASGSTAIPRSDRWREHAPLP</sequence>
<dbReference type="EMBL" id="CADCWG010000300">
    <property type="protein sequence ID" value="CAA9575410.1"/>
    <property type="molecule type" value="Genomic_DNA"/>
</dbReference>
<evidence type="ECO:0000313" key="2">
    <source>
        <dbReference type="EMBL" id="CAA9575410.1"/>
    </source>
</evidence>